<evidence type="ECO:0000256" key="1">
    <source>
        <dbReference type="ARBA" id="ARBA00004370"/>
    </source>
</evidence>
<comment type="subcellular location">
    <subcellularLocation>
        <location evidence="1">Membrane</location>
    </subcellularLocation>
</comment>
<dbReference type="PANTHER" id="PTHR35814">
    <property type="match status" value="1"/>
</dbReference>
<dbReference type="InterPro" id="IPR001129">
    <property type="entry name" value="Membr-assoc_MAPEG"/>
</dbReference>
<dbReference type="Gene3D" id="1.20.120.550">
    <property type="entry name" value="Membrane associated eicosanoid/glutathione metabolism-like domain"/>
    <property type="match status" value="1"/>
</dbReference>
<feature type="transmembrane region" description="Helical" evidence="5">
    <location>
        <begin position="74"/>
        <end position="93"/>
    </location>
</feature>
<keyword evidence="2 5" id="KW-0812">Transmembrane</keyword>
<evidence type="ECO:0000256" key="3">
    <source>
        <dbReference type="ARBA" id="ARBA00022989"/>
    </source>
</evidence>
<evidence type="ECO:0000256" key="5">
    <source>
        <dbReference type="SAM" id="Phobius"/>
    </source>
</evidence>
<organism evidence="6 7">
    <name type="scientific">Mesobacterium hydrothermale</name>
    <dbReference type="NCBI Taxonomy" id="3111907"/>
    <lineage>
        <taxon>Bacteria</taxon>
        <taxon>Pseudomonadati</taxon>
        <taxon>Pseudomonadota</taxon>
        <taxon>Alphaproteobacteria</taxon>
        <taxon>Rhodobacterales</taxon>
        <taxon>Roseobacteraceae</taxon>
        <taxon>Mesobacterium</taxon>
    </lineage>
</organism>
<feature type="transmembrane region" description="Helical" evidence="5">
    <location>
        <begin position="105"/>
        <end position="127"/>
    </location>
</feature>
<reference evidence="6 7" key="1">
    <citation type="submission" date="2024-01" db="EMBL/GenBank/DDBJ databases">
        <title>Mesobacterium rodlantinim sp. nov., isolated from shallow sea hydrothermal systems off Kueishantao Island.</title>
        <authorList>
            <person name="Su Z."/>
            <person name="Tang K."/>
        </authorList>
    </citation>
    <scope>NUCLEOTIDE SEQUENCE [LARGE SCALE GENOMIC DNA]</scope>
    <source>
        <strain evidence="6 7">TK19101</strain>
    </source>
</reference>
<feature type="transmembrane region" description="Helical" evidence="5">
    <location>
        <begin position="52"/>
        <end position="68"/>
    </location>
</feature>
<dbReference type="SUPFAM" id="SSF161084">
    <property type="entry name" value="MAPEG domain-like"/>
    <property type="match status" value="1"/>
</dbReference>
<keyword evidence="4 5" id="KW-0472">Membrane</keyword>
<comment type="caution">
    <text evidence="6">The sequence shown here is derived from an EMBL/GenBank/DDBJ whole genome shotgun (WGS) entry which is preliminary data.</text>
</comment>
<keyword evidence="7" id="KW-1185">Reference proteome</keyword>
<dbReference type="PANTHER" id="PTHR35814:SF1">
    <property type="entry name" value="GLUTATHIONE S-TRANSFERASE-RELATED"/>
    <property type="match status" value="1"/>
</dbReference>
<proteinExistence type="predicted"/>
<dbReference type="Pfam" id="PF01124">
    <property type="entry name" value="MAPEG"/>
    <property type="match status" value="1"/>
</dbReference>
<dbReference type="EMBL" id="JAYLLH010000002">
    <property type="protein sequence ID" value="MEC3859925.1"/>
    <property type="molecule type" value="Genomic_DNA"/>
</dbReference>
<evidence type="ECO:0000256" key="2">
    <source>
        <dbReference type="ARBA" id="ARBA00022692"/>
    </source>
</evidence>
<dbReference type="Proteomes" id="UP001348149">
    <property type="component" value="Unassembled WGS sequence"/>
</dbReference>
<gene>
    <name evidence="6" type="ORF">VK792_01390</name>
</gene>
<name>A0ABU6HFP6_9RHOB</name>
<sequence>MLSVTSIYAALLALVFVVMSTRVIRYRKSERISLGDGGDAEISRRIRAHGNFAEYVPLALILLGLAEMQGAPAWALHLLGSLLLIGRVLHGYALSVVPQPMRLRVVGMALTFAMLVVTALGLLGHALI</sequence>
<accession>A0ABU6HFP6</accession>
<evidence type="ECO:0000313" key="6">
    <source>
        <dbReference type="EMBL" id="MEC3859925.1"/>
    </source>
</evidence>
<dbReference type="RefSeq" id="WP_326295508.1">
    <property type="nucleotide sequence ID" value="NZ_JAYLLH010000002.1"/>
</dbReference>
<evidence type="ECO:0000313" key="7">
    <source>
        <dbReference type="Proteomes" id="UP001348149"/>
    </source>
</evidence>
<keyword evidence="3 5" id="KW-1133">Transmembrane helix</keyword>
<feature type="transmembrane region" description="Helical" evidence="5">
    <location>
        <begin position="6"/>
        <end position="24"/>
    </location>
</feature>
<evidence type="ECO:0000256" key="4">
    <source>
        <dbReference type="ARBA" id="ARBA00023136"/>
    </source>
</evidence>
<protein>
    <submittedName>
        <fullName evidence="6">MAPEG family protein</fullName>
    </submittedName>
</protein>
<dbReference type="InterPro" id="IPR023352">
    <property type="entry name" value="MAPEG-like_dom_sf"/>
</dbReference>